<dbReference type="KEGG" id="crq:GCK72_011397"/>
<dbReference type="AlphaFoldDB" id="A0A6A5H8E2"/>
<comment type="caution">
    <text evidence="3">The sequence shown here is derived from an EMBL/GenBank/DDBJ whole genome shotgun (WGS) entry which is preliminary data.</text>
</comment>
<protein>
    <recommendedName>
        <fullName evidence="2">DUF38 domain-containing protein</fullName>
    </recommendedName>
</protein>
<organism evidence="3 4">
    <name type="scientific">Caenorhabditis remanei</name>
    <name type="common">Caenorhabditis vulgaris</name>
    <dbReference type="NCBI Taxonomy" id="31234"/>
    <lineage>
        <taxon>Eukaryota</taxon>
        <taxon>Metazoa</taxon>
        <taxon>Ecdysozoa</taxon>
        <taxon>Nematoda</taxon>
        <taxon>Chromadorea</taxon>
        <taxon>Rhabditida</taxon>
        <taxon>Rhabditina</taxon>
        <taxon>Rhabditomorpha</taxon>
        <taxon>Rhabditoidea</taxon>
        <taxon>Rhabditidae</taxon>
        <taxon>Peloderinae</taxon>
        <taxon>Caenorhabditis</taxon>
    </lineage>
</organism>
<dbReference type="EMBL" id="WUAV01000003">
    <property type="protein sequence ID" value="KAF1763131.1"/>
    <property type="molecule type" value="Genomic_DNA"/>
</dbReference>
<gene>
    <name evidence="3" type="ORF">GCK72_011397</name>
</gene>
<dbReference type="GeneID" id="78775183"/>
<accession>A0A6A5H8E2</accession>
<evidence type="ECO:0000259" key="2">
    <source>
        <dbReference type="Pfam" id="PF01827"/>
    </source>
</evidence>
<dbReference type="CTD" id="78775183"/>
<reference evidence="3 4" key="1">
    <citation type="submission" date="2019-12" db="EMBL/GenBank/DDBJ databases">
        <title>Chromosome-level assembly of the Caenorhabditis remanei genome.</title>
        <authorList>
            <person name="Teterina A.A."/>
            <person name="Willis J.H."/>
            <person name="Phillips P.C."/>
        </authorList>
    </citation>
    <scope>NUCLEOTIDE SEQUENCE [LARGE SCALE GENOMIC DNA]</scope>
    <source>
        <strain evidence="3 4">PX506</strain>
        <tissue evidence="3">Whole organism</tissue>
    </source>
</reference>
<sequence length="824" mass="97164">MFKSRMLVKIRLAQSLGKMAGTQSRRCQHDRSEIKYTIQLFTRDREGAARTQVRHLHEDIGISQTMSLVSNQDVVVEEENPEVTLAQILNVSNFVEKYLDIDEISYEIFEKKLRVKYWDKEKWISTNNEEDQTKIIQRDLMSILCNEKLRIDTLKIEDYQEDYFITSLVGMRALQNTLNQLPNKLKVLNLDYYVEEDERECFIAALKTIDLEHLKSLQLRFGHAGYKWAPIFKDLYDLEEWKRVKSLKVEGGLSLSETISNYTHFENAQLEIFRRRDGTDKQVSKQYNTNNTPFPCWVSIPYPDSDKKLEMLVENRNIWFKGPCYVEEEGEEERTMLRKEKTMSLIVNQDVVVEEEKPKLTLTQILNVPDFVEKYLDIDMRLCLRATCTTIREIINEKQLDMDCLTYKCNQNIIEISTNRDFKISYKIIGGGLRVKYWDKEKVINTDDEVDQIEMPLVFNQDVVVEEEKPKVTLTQILNVPDFVENHLDIDTRLCLRATCTTIRKIINEKLLDIDCLIYKCNQNIIEISTNRDFKISYKIIGGGLRVKYWDKEKVINTDDEVDQIEIIQRDFMSIFGQGKMKIETLRIEDRPGNGFFRHSEIGKRALLRTFNELFNKLKVRNLEYSADDWDFALVVALRTIDPEHLKILQIDIESLEDDIYYIDRSLFHLEEWKRCLCYASDVPVHAVVMKLKDQILLNPTLKQMKIRMNWKITDRDFEYIKASLQQYNTDNAPFPCWVSIPYPDSEKKLELLVEKKMIWFKGPCYVEGEEEEDEEDSSDEEERDEEEDDEEDEVGEDAEEGDEEEELDEDEILPLNALNLNDS</sequence>
<feature type="domain" description="DUF38" evidence="2">
    <location>
        <begin position="174"/>
        <end position="271"/>
    </location>
</feature>
<proteinExistence type="predicted"/>
<name>A0A6A5H8E2_CAERE</name>
<evidence type="ECO:0000256" key="1">
    <source>
        <dbReference type="SAM" id="MobiDB-lite"/>
    </source>
</evidence>
<dbReference type="Pfam" id="PF01827">
    <property type="entry name" value="FTH"/>
    <property type="match status" value="1"/>
</dbReference>
<evidence type="ECO:0000313" key="4">
    <source>
        <dbReference type="Proteomes" id="UP000483820"/>
    </source>
</evidence>
<feature type="region of interest" description="Disordered" evidence="1">
    <location>
        <begin position="768"/>
        <end position="824"/>
    </location>
</feature>
<dbReference type="Proteomes" id="UP000483820">
    <property type="component" value="Chromosome III"/>
</dbReference>
<feature type="compositionally biased region" description="Acidic residues" evidence="1">
    <location>
        <begin position="768"/>
        <end position="813"/>
    </location>
</feature>
<dbReference type="RefSeq" id="XP_053587997.1">
    <property type="nucleotide sequence ID" value="XM_053728420.1"/>
</dbReference>
<evidence type="ECO:0000313" key="3">
    <source>
        <dbReference type="EMBL" id="KAF1763131.1"/>
    </source>
</evidence>
<dbReference type="InterPro" id="IPR002900">
    <property type="entry name" value="DUF38/FTH_CAE_spp"/>
</dbReference>